<feature type="compositionally biased region" description="Basic and acidic residues" evidence="1">
    <location>
        <begin position="124"/>
        <end position="147"/>
    </location>
</feature>
<dbReference type="EMBL" id="CP046315">
    <property type="protein sequence ID" value="QGS11362.1"/>
    <property type="molecule type" value="Genomic_DNA"/>
</dbReference>
<dbReference type="AlphaFoldDB" id="A0A857A7J1"/>
<evidence type="ECO:0000313" key="3">
    <source>
        <dbReference type="Proteomes" id="UP000424490"/>
    </source>
</evidence>
<evidence type="ECO:0000256" key="1">
    <source>
        <dbReference type="SAM" id="MobiDB-lite"/>
    </source>
</evidence>
<evidence type="ECO:0000313" key="2">
    <source>
        <dbReference type="EMBL" id="QGS11362.1"/>
    </source>
</evidence>
<reference evidence="2 3" key="1">
    <citation type="submission" date="2019-11" db="EMBL/GenBank/DDBJ databases">
        <title>FDA dAtabase for Regulatory Grade micrObial Sequences (FDA-ARGOS): Supporting development and validation of Infectious Disease Dx tests.</title>
        <authorList>
            <person name="Stonesifer R."/>
            <person name="Tallon L."/>
            <person name="Sadzewicz L."/>
            <person name="Vavikolanu K."/>
            <person name="Mehta A."/>
            <person name="Aluvathingal J."/>
            <person name="Nadendla S."/>
            <person name="Myers T."/>
            <person name="Yan Y."/>
            <person name="Sichtig H."/>
        </authorList>
    </citation>
    <scope>NUCLEOTIDE SEQUENCE [LARGE SCALE GENOMIC DNA]</scope>
    <source>
        <strain evidence="2 3">FDAARGOS_732</strain>
    </source>
</reference>
<sequence>MPDVAFDSERHAQARHDVHDSGQELAASAVSANVLAMAQMFGHWTTENAAQDMGKTVRSFLTAFSSQMAHEAQFVGDMDVKVNQAVADFEGTEEDARAAMAAVSTALLSLNQGESAHKVYSQETIDKLTSENKPKDDAVQGDEHESEQQETSNTVGQTPSHDEPNSY</sequence>
<feature type="compositionally biased region" description="Polar residues" evidence="1">
    <location>
        <begin position="149"/>
        <end position="159"/>
    </location>
</feature>
<dbReference type="RefSeq" id="WP_003794821.1">
    <property type="nucleotide sequence ID" value="NZ_CP046315.1"/>
</dbReference>
<accession>A0A857A7J1</accession>
<name>A0A857A7J1_9ACTO</name>
<dbReference type="Proteomes" id="UP000424490">
    <property type="component" value="Chromosome"/>
</dbReference>
<proteinExistence type="predicted"/>
<feature type="region of interest" description="Disordered" evidence="1">
    <location>
        <begin position="121"/>
        <end position="167"/>
    </location>
</feature>
<protein>
    <submittedName>
        <fullName evidence="2">DNA recombination protein RecF</fullName>
    </submittedName>
</protein>
<gene>
    <name evidence="2" type="ORF">FOC40_08085</name>
</gene>
<organism evidence="2 3">
    <name type="scientific">Schaalia odontolytica</name>
    <dbReference type="NCBI Taxonomy" id="1660"/>
    <lineage>
        <taxon>Bacteria</taxon>
        <taxon>Bacillati</taxon>
        <taxon>Actinomycetota</taxon>
        <taxon>Actinomycetes</taxon>
        <taxon>Actinomycetales</taxon>
        <taxon>Actinomycetaceae</taxon>
        <taxon>Schaalia</taxon>
    </lineage>
</organism>